<dbReference type="RefSeq" id="WP_004012163.1">
    <property type="nucleotide sequence ID" value="NZ_CAMPUA010000002.1"/>
</dbReference>
<sequence length="283" mass="30991">METFRGEKMRPDVVVTGEAVALLVQPASLFLRVISGLIDIASAIVGMVLTGEVVALFYFFGPTDQLPINNSAQLMALSATTIAFWAFFYPMIVETLTHGRSLGKFVAGTRVVRDDGGPITFRHAFIRALVGVGEIWFTGGAVAILTATFNRRSRRVGDFFAGTYVISEPAVTRRQALLLAPELAGWAMVAHVKELDGAFSVMARRFLQTAGKMQPEARRQAALQIANELEPSVYPPPPPNTNPERFIAAVLVLRRDLEYETYMRRDANISQKVAAVSAPKYGV</sequence>
<gene>
    <name evidence="7" type="ORF">HHJ74_02030</name>
</gene>
<dbReference type="AlphaFoldDB" id="A0A2X1U549"/>
<feature type="transmembrane region" description="Helical" evidence="5">
    <location>
        <begin position="124"/>
        <end position="145"/>
    </location>
</feature>
<organism evidence="7 8">
    <name type="scientific">Mobiluncus mulieris</name>
    <dbReference type="NCBI Taxonomy" id="2052"/>
    <lineage>
        <taxon>Bacteria</taxon>
        <taxon>Bacillati</taxon>
        <taxon>Actinomycetota</taxon>
        <taxon>Actinomycetes</taxon>
        <taxon>Actinomycetales</taxon>
        <taxon>Actinomycetaceae</taxon>
        <taxon>Mobiluncus</taxon>
    </lineage>
</organism>
<accession>A0A2X1U549</accession>
<evidence type="ECO:0000256" key="5">
    <source>
        <dbReference type="SAM" id="Phobius"/>
    </source>
</evidence>
<reference evidence="7 8" key="1">
    <citation type="submission" date="2020-04" db="EMBL/GenBank/DDBJ databases">
        <title>Antimicrobial susceptibility and clonality of vaginal-derived multi-drug resistant Mobiluncus isolates in China.</title>
        <authorList>
            <person name="Zhang X."/>
        </authorList>
    </citation>
    <scope>NUCLEOTIDE SEQUENCE [LARGE SCALE GENOMIC DNA]</scope>
    <source>
        <strain evidence="7 8">7</strain>
    </source>
</reference>
<dbReference type="GO" id="GO:0016020">
    <property type="term" value="C:membrane"/>
    <property type="evidence" value="ECO:0007669"/>
    <property type="project" value="UniProtKB-SubCell"/>
</dbReference>
<dbReference type="EMBL" id="JABCUV010000001">
    <property type="protein sequence ID" value="NMW92496.1"/>
    <property type="molecule type" value="Genomic_DNA"/>
</dbReference>
<dbReference type="OrthoDB" id="9787732at2"/>
<dbReference type="Pfam" id="PF06271">
    <property type="entry name" value="RDD"/>
    <property type="match status" value="1"/>
</dbReference>
<dbReference type="InterPro" id="IPR010432">
    <property type="entry name" value="RDD"/>
</dbReference>
<evidence type="ECO:0000256" key="2">
    <source>
        <dbReference type="ARBA" id="ARBA00022692"/>
    </source>
</evidence>
<evidence type="ECO:0000256" key="1">
    <source>
        <dbReference type="ARBA" id="ARBA00004141"/>
    </source>
</evidence>
<comment type="subcellular location">
    <subcellularLocation>
        <location evidence="1">Membrane</location>
        <topology evidence="1">Multi-pass membrane protein</topology>
    </subcellularLocation>
</comment>
<feature type="domain" description="RDD" evidence="6">
    <location>
        <begin position="27"/>
        <end position="162"/>
    </location>
</feature>
<dbReference type="PANTHER" id="PTHR38480:SF1">
    <property type="entry name" value="SLR0254 PROTEIN"/>
    <property type="match status" value="1"/>
</dbReference>
<comment type="caution">
    <text evidence="7">The sequence shown here is derived from an EMBL/GenBank/DDBJ whole genome shotgun (WGS) entry which is preliminary data.</text>
</comment>
<evidence type="ECO:0000313" key="7">
    <source>
        <dbReference type="EMBL" id="NMW92496.1"/>
    </source>
</evidence>
<name>A0A2X1U549_9ACTO</name>
<evidence type="ECO:0000256" key="4">
    <source>
        <dbReference type="ARBA" id="ARBA00023136"/>
    </source>
</evidence>
<keyword evidence="2 5" id="KW-0812">Transmembrane</keyword>
<keyword evidence="3 5" id="KW-1133">Transmembrane helix</keyword>
<evidence type="ECO:0000256" key="3">
    <source>
        <dbReference type="ARBA" id="ARBA00022989"/>
    </source>
</evidence>
<proteinExistence type="predicted"/>
<evidence type="ECO:0000313" key="8">
    <source>
        <dbReference type="Proteomes" id="UP000582487"/>
    </source>
</evidence>
<dbReference type="PANTHER" id="PTHR38480">
    <property type="entry name" value="SLR0254 PROTEIN"/>
    <property type="match status" value="1"/>
</dbReference>
<protein>
    <submittedName>
        <fullName evidence="7">RDD family protein</fullName>
    </submittedName>
</protein>
<feature type="transmembrane region" description="Helical" evidence="5">
    <location>
        <begin position="72"/>
        <end position="92"/>
    </location>
</feature>
<evidence type="ECO:0000259" key="6">
    <source>
        <dbReference type="Pfam" id="PF06271"/>
    </source>
</evidence>
<dbReference type="Proteomes" id="UP000582487">
    <property type="component" value="Unassembled WGS sequence"/>
</dbReference>
<feature type="transmembrane region" description="Helical" evidence="5">
    <location>
        <begin position="40"/>
        <end position="60"/>
    </location>
</feature>
<keyword evidence="4 5" id="KW-0472">Membrane</keyword>
<feature type="transmembrane region" description="Helical" evidence="5">
    <location>
        <begin position="12"/>
        <end position="34"/>
    </location>
</feature>